<comment type="similarity">
    <text evidence="3">Belongs to the TmcAL family.</text>
</comment>
<keyword evidence="2 3" id="KW-0819">tRNA processing</keyword>
<dbReference type="GO" id="GO:0006400">
    <property type="term" value="P:tRNA modification"/>
    <property type="evidence" value="ECO:0007669"/>
    <property type="project" value="UniProtKB-UniRule"/>
</dbReference>
<keyword evidence="3" id="KW-0820">tRNA-binding</keyword>
<evidence type="ECO:0000256" key="1">
    <source>
        <dbReference type="ARBA" id="ARBA00022598"/>
    </source>
</evidence>
<gene>
    <name evidence="3" type="primary">tmcAL</name>
    <name evidence="4" type="ORF">P7H43_09510</name>
</gene>
<comment type="caution">
    <text evidence="4">The sequence shown here is derived from an EMBL/GenBank/DDBJ whole genome shotgun (WGS) entry which is preliminary data.</text>
</comment>
<comment type="catalytic activity">
    <reaction evidence="3">
        <text>cytidine(34) in elongator tRNA(Met) + acetate + ATP = N(4)-acetylcytidine(34) in elongator tRNA(Met) + AMP + diphosphate</text>
        <dbReference type="Rhea" id="RHEA:58144"/>
        <dbReference type="Rhea" id="RHEA-COMP:10693"/>
        <dbReference type="Rhea" id="RHEA-COMP:10694"/>
        <dbReference type="ChEBI" id="CHEBI:30089"/>
        <dbReference type="ChEBI" id="CHEBI:30616"/>
        <dbReference type="ChEBI" id="CHEBI:33019"/>
        <dbReference type="ChEBI" id="CHEBI:74900"/>
        <dbReference type="ChEBI" id="CHEBI:82748"/>
        <dbReference type="ChEBI" id="CHEBI:456215"/>
    </reaction>
</comment>
<comment type="function">
    <text evidence="3">Catalyzes the formation of N(4)-acetylcytidine (ac(4)C) at the wobble position of elongator tRNA(Met), using acetate and ATP as substrates. First activates an acetate ion to form acetyladenylate (Ac-AMP) and then transfers the acetyl group to tRNA to form ac(4)C34.</text>
</comment>
<evidence type="ECO:0000256" key="3">
    <source>
        <dbReference type="HAMAP-Rule" id="MF_01539"/>
    </source>
</evidence>
<keyword evidence="3" id="KW-0694">RNA-binding</keyword>
<keyword evidence="3" id="KW-0547">Nucleotide-binding</keyword>
<dbReference type="GO" id="GO:0000049">
    <property type="term" value="F:tRNA binding"/>
    <property type="evidence" value="ECO:0007669"/>
    <property type="project" value="UniProtKB-KW"/>
</dbReference>
<proteinExistence type="inferred from homology"/>
<feature type="binding site" evidence="3">
    <location>
        <position position="101"/>
    </location>
    <ligand>
        <name>ATP</name>
        <dbReference type="ChEBI" id="CHEBI:30616"/>
    </ligand>
</feature>
<keyword evidence="1 3" id="KW-0436">Ligase</keyword>
<dbReference type="EC" id="6.3.4.-" evidence="3"/>
<dbReference type="InterPro" id="IPR008513">
    <property type="entry name" value="tRNA(Met)_cyd_acetate_ligase"/>
</dbReference>
<organism evidence="4 5">
    <name type="scientific">Enterococcus asini</name>
    <dbReference type="NCBI Taxonomy" id="57732"/>
    <lineage>
        <taxon>Bacteria</taxon>
        <taxon>Bacillati</taxon>
        <taxon>Bacillota</taxon>
        <taxon>Bacilli</taxon>
        <taxon>Lactobacillales</taxon>
        <taxon>Enterococcaceae</taxon>
        <taxon>Enterococcus</taxon>
    </lineage>
</organism>
<dbReference type="PANTHER" id="PTHR37825:SF1">
    <property type="entry name" value="TRNA(MET) CYTIDINE ACETATE LIGASE"/>
    <property type="match status" value="1"/>
</dbReference>
<comment type="subcellular location">
    <subcellularLocation>
        <location evidence="3">Cytoplasm</location>
    </subcellularLocation>
</comment>
<feature type="binding site" evidence="3">
    <location>
        <position position="186"/>
    </location>
    <ligand>
        <name>ATP</name>
        <dbReference type="ChEBI" id="CHEBI:30616"/>
    </ligand>
</feature>
<dbReference type="Proteomes" id="UP001256711">
    <property type="component" value="Unassembled WGS sequence"/>
</dbReference>
<evidence type="ECO:0000313" key="5">
    <source>
        <dbReference type="Proteomes" id="UP001256711"/>
    </source>
</evidence>
<dbReference type="AlphaFoldDB" id="A0AAW8U0E9"/>
<feature type="binding site" evidence="3">
    <location>
        <begin position="7"/>
        <end position="20"/>
    </location>
    <ligand>
        <name>ATP</name>
        <dbReference type="ChEBI" id="CHEBI:30616"/>
    </ligand>
</feature>
<evidence type="ECO:0000256" key="2">
    <source>
        <dbReference type="ARBA" id="ARBA00022694"/>
    </source>
</evidence>
<keyword evidence="3" id="KW-0067">ATP-binding</keyword>
<keyword evidence="3" id="KW-0963">Cytoplasm</keyword>
<name>A0AAW8U0E9_9ENTE</name>
<dbReference type="SUPFAM" id="SSF52374">
    <property type="entry name" value="Nucleotidylyl transferase"/>
    <property type="match status" value="1"/>
</dbReference>
<dbReference type="NCBIfam" id="NF010191">
    <property type="entry name" value="PRK13670.1"/>
    <property type="match status" value="1"/>
</dbReference>
<reference evidence="4" key="1">
    <citation type="submission" date="2023-03" db="EMBL/GenBank/DDBJ databases">
        <authorList>
            <person name="Shen W."/>
            <person name="Cai J."/>
        </authorList>
    </citation>
    <scope>NUCLEOTIDE SEQUENCE</scope>
    <source>
        <strain evidence="4">B226-2</strain>
    </source>
</reference>
<accession>A0AAW8U0E9</accession>
<feature type="binding site" evidence="3">
    <location>
        <position position="161"/>
    </location>
    <ligand>
        <name>ATP</name>
        <dbReference type="ChEBI" id="CHEBI:30616"/>
    </ligand>
</feature>
<evidence type="ECO:0000313" key="4">
    <source>
        <dbReference type="EMBL" id="MDT2810724.1"/>
    </source>
</evidence>
<comment type="caution">
    <text evidence="3">Lacks conserved residue(s) required for the propagation of feature annotation.</text>
</comment>
<dbReference type="Pfam" id="PF05636">
    <property type="entry name" value="HIGH_NTase1"/>
    <property type="match status" value="1"/>
</dbReference>
<dbReference type="GO" id="GO:0016879">
    <property type="term" value="F:ligase activity, forming carbon-nitrogen bonds"/>
    <property type="evidence" value="ECO:0007669"/>
    <property type="project" value="UniProtKB-UniRule"/>
</dbReference>
<dbReference type="GO" id="GO:0005524">
    <property type="term" value="F:ATP binding"/>
    <property type="evidence" value="ECO:0007669"/>
    <property type="project" value="UniProtKB-KW"/>
</dbReference>
<dbReference type="EMBL" id="JARQBJ010000004">
    <property type="protein sequence ID" value="MDT2810724.1"/>
    <property type="molecule type" value="Genomic_DNA"/>
</dbReference>
<dbReference type="GO" id="GO:0005737">
    <property type="term" value="C:cytoplasm"/>
    <property type="evidence" value="ECO:0007669"/>
    <property type="project" value="UniProtKB-SubCell"/>
</dbReference>
<dbReference type="InterPro" id="IPR014729">
    <property type="entry name" value="Rossmann-like_a/b/a_fold"/>
</dbReference>
<dbReference type="RefSeq" id="WP_270598663.1">
    <property type="nucleotide sequence ID" value="NZ_JAQESC010000012.1"/>
</dbReference>
<dbReference type="HAMAP" id="MF_01539">
    <property type="entry name" value="TmcAL"/>
    <property type="match status" value="1"/>
</dbReference>
<sequence>MKSVGIIVEYNPFHNGHAYHAKMARELTGAQVVIAVMSGNFLQRGEPAIVDKWLRAEAALHNGVDLVVELPVPWSLQAADYFAKGGVMLLQALNCENLCFGTEGSADFDYQAFGRFAWEEQDRVDTAFQKITDQKMTYPQKMNQVYGELFPSLQLSGETPNHILGLTYAKENASYALPMKLWSIQRQGAAYHDNELTQEFASATGIRQALQEGKAVSDWVPQETAVALGKQQVTWEALWPLLRYRILASRKSDLQNIYQMVEGLESRLLTAAQKEADFQGFLSQVKSKRYTWTRIQRLLCYTLLNITKEEMQKAWSEPGLRVLGYTPQGKAYLHQQKKALGLPLLSKIGQGTTMEQVLTKRSDQLYRLGDERVPEQNTGRFPQFVEFP</sequence>
<dbReference type="PANTHER" id="PTHR37825">
    <property type="entry name" value="TRNA(MET) CYTIDINE ACETATE LIGASE"/>
    <property type="match status" value="1"/>
</dbReference>
<dbReference type="Gene3D" id="3.40.50.620">
    <property type="entry name" value="HUPs"/>
    <property type="match status" value="1"/>
</dbReference>
<protein>
    <recommendedName>
        <fullName evidence="3">tRNA(Met) cytidine acetate ligase</fullName>
        <ecNumber evidence="3">6.3.4.-</ecNumber>
    </recommendedName>
</protein>